<evidence type="ECO:0008006" key="5">
    <source>
        <dbReference type="Google" id="ProtNLM"/>
    </source>
</evidence>
<evidence type="ECO:0000256" key="2">
    <source>
        <dbReference type="SAM" id="SignalP"/>
    </source>
</evidence>
<evidence type="ECO:0000256" key="1">
    <source>
        <dbReference type="SAM" id="MobiDB-lite"/>
    </source>
</evidence>
<dbReference type="Proteomes" id="UP001642720">
    <property type="component" value="Unassembled WGS sequence"/>
</dbReference>
<dbReference type="GeneID" id="300576758"/>
<comment type="caution">
    <text evidence="3">The sequence shown here is derived from an EMBL/GenBank/DDBJ whole genome shotgun (WGS) entry which is preliminary data.</text>
</comment>
<keyword evidence="4" id="KW-1185">Reference proteome</keyword>
<dbReference type="EMBL" id="PPTA01000006">
    <property type="protein sequence ID" value="TFB02568.1"/>
    <property type="molecule type" value="Genomic_DNA"/>
</dbReference>
<proteinExistence type="predicted"/>
<feature type="compositionally biased region" description="Basic and acidic residues" evidence="1">
    <location>
        <begin position="192"/>
        <end position="201"/>
    </location>
</feature>
<feature type="compositionally biased region" description="Polar residues" evidence="1">
    <location>
        <begin position="25"/>
        <end position="34"/>
    </location>
</feature>
<feature type="signal peptide" evidence="2">
    <location>
        <begin position="1"/>
        <end position="16"/>
    </location>
</feature>
<organism evidence="3 4">
    <name type="scientific">Trichoderma ghanense</name>
    <dbReference type="NCBI Taxonomy" id="65468"/>
    <lineage>
        <taxon>Eukaryota</taxon>
        <taxon>Fungi</taxon>
        <taxon>Dikarya</taxon>
        <taxon>Ascomycota</taxon>
        <taxon>Pezizomycotina</taxon>
        <taxon>Sordariomycetes</taxon>
        <taxon>Hypocreomycetidae</taxon>
        <taxon>Hypocreales</taxon>
        <taxon>Hypocreaceae</taxon>
        <taxon>Trichoderma</taxon>
    </lineage>
</organism>
<feature type="region of interest" description="Disordered" evidence="1">
    <location>
        <begin position="64"/>
        <end position="201"/>
    </location>
</feature>
<feature type="chain" id="PRO_5046839262" description="SSCRP protein" evidence="2">
    <location>
        <begin position="17"/>
        <end position="201"/>
    </location>
</feature>
<feature type="compositionally biased region" description="Low complexity" evidence="1">
    <location>
        <begin position="106"/>
        <end position="124"/>
    </location>
</feature>
<feature type="region of interest" description="Disordered" evidence="1">
    <location>
        <begin position="14"/>
        <end position="40"/>
    </location>
</feature>
<evidence type="ECO:0000313" key="3">
    <source>
        <dbReference type="EMBL" id="TFB02568.1"/>
    </source>
</evidence>
<protein>
    <recommendedName>
        <fullName evidence="5">SSCRP protein</fullName>
    </recommendedName>
</protein>
<gene>
    <name evidence="3" type="ORF">CCMA1212_005027</name>
</gene>
<dbReference type="RefSeq" id="XP_073558769.1">
    <property type="nucleotide sequence ID" value="XM_073702308.1"/>
</dbReference>
<name>A0ABY2H2V1_9HYPO</name>
<keyword evidence="2" id="KW-0732">Signal</keyword>
<evidence type="ECO:0000313" key="4">
    <source>
        <dbReference type="Proteomes" id="UP001642720"/>
    </source>
</evidence>
<feature type="compositionally biased region" description="Basic and acidic residues" evidence="1">
    <location>
        <begin position="166"/>
        <end position="181"/>
    </location>
</feature>
<sequence>MALVLGLVAAAARAMSSNDDDRQQNHNYNSSSRNDLYRNPHSHNNGHHSCCNSDYSNNCCNSTSSPYAAYPPQMTGSRRAERRMERKMRKAERKARNTDMLLSLMSGSRGASGSTGLSGGSTSSAHHHQPVHGGGVPYVGYGDSSRGRDVYPESQRGVASGSGGHQWRDGDAFQGRDRPESSSEALPTYEQAVRRSDKSRR</sequence>
<reference evidence="3 4" key="1">
    <citation type="submission" date="2018-01" db="EMBL/GenBank/DDBJ databases">
        <title>Genome characterization of the sugarcane-associated fungus Trichoderma ghanense CCMA-1212 and their application in lignocelulose bioconversion.</title>
        <authorList>
            <person name="Steindorff A.S."/>
            <person name="Mendes T.D."/>
            <person name="Vilela E.S.D."/>
            <person name="Rodrigues D.S."/>
            <person name="Formighieri E.F."/>
            <person name="Melo I.S."/>
            <person name="Favaro L.C.L."/>
        </authorList>
    </citation>
    <scope>NUCLEOTIDE SEQUENCE [LARGE SCALE GENOMIC DNA]</scope>
    <source>
        <strain evidence="3 4">CCMA-1212</strain>
    </source>
</reference>
<accession>A0ABY2H2V1</accession>